<sequence>MNAATLTVNGVVNGRPVSSWQSEYTDDRYFAGCTDGGVAYFYATPSEAGTYTEGGSSYSVYPTGVEGLGMIIGVRSRDDGGNFQPIWTGRTTQIQFRQQWMFPQVRVRFIRTGEITAGTHETAPFEFASALYSDSTTVKATVRYSLAAATITAEHRPLCRPAPVPVRMGSVPVTDFKGQFSGGRERPFQIFLDCEAGVGDVNFYLEPTDTSPAVDVARGIVAVSGGAVGVGVQVLDGESGITPVALEKVYAFGTSTGPGRIGRKFRARYVQTAASEKDIQPGTADASIRIVMDYPP</sequence>
<feature type="domain" description="Fimbrial-type adhesion" evidence="4">
    <location>
        <begin position="157"/>
        <end position="294"/>
    </location>
</feature>
<comment type="subcellular location">
    <subcellularLocation>
        <location evidence="1">Fimbrium</location>
    </subcellularLocation>
</comment>
<dbReference type="Gene3D" id="2.60.40.1090">
    <property type="entry name" value="Fimbrial-type adhesion domain"/>
    <property type="match status" value="1"/>
</dbReference>
<accession>A0ABT2XCR0</accession>
<dbReference type="InterPro" id="IPR036937">
    <property type="entry name" value="Adhesion_dom_fimbrial_sf"/>
</dbReference>
<evidence type="ECO:0000313" key="5">
    <source>
        <dbReference type="EMBL" id="MCV0323728.1"/>
    </source>
</evidence>
<evidence type="ECO:0000313" key="6">
    <source>
        <dbReference type="Proteomes" id="UP001208054"/>
    </source>
</evidence>
<comment type="similarity">
    <text evidence="2">Belongs to the fimbrial protein family.</text>
</comment>
<dbReference type="EMBL" id="JAHWBK010000003">
    <property type="protein sequence ID" value="MCV0323728.1"/>
    <property type="molecule type" value="Genomic_DNA"/>
</dbReference>
<comment type="caution">
    <text evidence="5">The sequence shown here is derived from an EMBL/GenBank/DDBJ whole genome shotgun (WGS) entry which is preliminary data.</text>
</comment>
<dbReference type="Proteomes" id="UP001208054">
    <property type="component" value="Unassembled WGS sequence"/>
</dbReference>
<organism evidence="5 6">
    <name type="scientific">Stenotrophomonas riyadhensis</name>
    <dbReference type="NCBI Taxonomy" id="2859893"/>
    <lineage>
        <taxon>Bacteria</taxon>
        <taxon>Pseudomonadati</taxon>
        <taxon>Pseudomonadota</taxon>
        <taxon>Gammaproteobacteria</taxon>
        <taxon>Lysobacterales</taxon>
        <taxon>Lysobacteraceae</taxon>
        <taxon>Stenotrophomonas</taxon>
    </lineage>
</organism>
<protein>
    <recommendedName>
        <fullName evidence="4">Fimbrial-type adhesion domain-containing protein</fullName>
    </recommendedName>
</protein>
<evidence type="ECO:0000256" key="2">
    <source>
        <dbReference type="ARBA" id="ARBA00006671"/>
    </source>
</evidence>
<dbReference type="PANTHER" id="PTHR33420">
    <property type="entry name" value="FIMBRIAL SUBUNIT ELFA-RELATED"/>
    <property type="match status" value="1"/>
</dbReference>
<name>A0ABT2XCR0_9GAMM</name>
<proteinExistence type="inferred from homology"/>
<gene>
    <name evidence="5" type="ORF">KYJ44_05310</name>
</gene>
<dbReference type="Gene3D" id="2.60.40.3310">
    <property type="match status" value="1"/>
</dbReference>
<keyword evidence="6" id="KW-1185">Reference proteome</keyword>
<evidence type="ECO:0000256" key="1">
    <source>
        <dbReference type="ARBA" id="ARBA00004561"/>
    </source>
</evidence>
<reference evidence="5 6" key="1">
    <citation type="submission" date="2021-07" db="EMBL/GenBank/DDBJ databases">
        <title>Clinical implication of Pseudomonas aeruginosa: further insight on the antimicrobial resistance.</title>
        <authorList>
            <person name="Macori G."/>
            <person name="Fanning S."/>
            <person name="Alqahtani A."/>
        </authorList>
    </citation>
    <scope>NUCLEOTIDE SEQUENCE [LARGE SCALE GENOMIC DNA]</scope>
    <source>
        <strain evidence="5 6">CFS3442</strain>
    </source>
</reference>
<dbReference type="InterPro" id="IPR050263">
    <property type="entry name" value="Bact_Fimbrial_Adh_Pro"/>
</dbReference>
<dbReference type="Pfam" id="PF00419">
    <property type="entry name" value="Fimbrial"/>
    <property type="match status" value="1"/>
</dbReference>
<dbReference type="PANTHER" id="PTHR33420:SF14">
    <property type="entry name" value="TYPE 1 FIMBRIN D-MANNOSE SPECIFIC ADHESIN"/>
    <property type="match status" value="1"/>
</dbReference>
<evidence type="ECO:0000259" key="4">
    <source>
        <dbReference type="Pfam" id="PF00419"/>
    </source>
</evidence>
<dbReference type="InterPro" id="IPR008966">
    <property type="entry name" value="Adhesion_dom_sf"/>
</dbReference>
<keyword evidence="3" id="KW-0281">Fimbrium</keyword>
<dbReference type="SUPFAM" id="SSF49401">
    <property type="entry name" value="Bacterial adhesins"/>
    <property type="match status" value="1"/>
</dbReference>
<dbReference type="InterPro" id="IPR000259">
    <property type="entry name" value="Adhesion_dom_fimbrial"/>
</dbReference>
<dbReference type="RefSeq" id="WP_197612075.1">
    <property type="nucleotide sequence ID" value="NZ_JAHWBK010000003.1"/>
</dbReference>
<evidence type="ECO:0000256" key="3">
    <source>
        <dbReference type="ARBA" id="ARBA00023263"/>
    </source>
</evidence>